<dbReference type="Pfam" id="PF09957">
    <property type="entry name" value="VapB_antitoxin"/>
    <property type="match status" value="1"/>
</dbReference>
<gene>
    <name evidence="1" type="ORF">ACFQY0_07815</name>
</gene>
<evidence type="ECO:0000313" key="1">
    <source>
        <dbReference type="EMBL" id="MFC7337079.1"/>
    </source>
</evidence>
<dbReference type="RefSeq" id="WP_379711053.1">
    <property type="nucleotide sequence ID" value="NZ_JBHTBS010000003.1"/>
</dbReference>
<name>A0ABW2L3Z9_9BACT</name>
<protein>
    <submittedName>
        <fullName evidence="1">Type II toxin-antitoxin system VapB family antitoxin</fullName>
    </submittedName>
</protein>
<dbReference type="InterPro" id="IPR019239">
    <property type="entry name" value="VapB_antitoxin"/>
</dbReference>
<comment type="caution">
    <text evidence="1">The sequence shown here is derived from an EMBL/GenBank/DDBJ whole genome shotgun (WGS) entry which is preliminary data.</text>
</comment>
<dbReference type="EMBL" id="JBHTBS010000003">
    <property type="protein sequence ID" value="MFC7337079.1"/>
    <property type="molecule type" value="Genomic_DNA"/>
</dbReference>
<accession>A0ABW2L3Z9</accession>
<evidence type="ECO:0000313" key="2">
    <source>
        <dbReference type="Proteomes" id="UP001596472"/>
    </source>
</evidence>
<reference evidence="2" key="1">
    <citation type="journal article" date="2019" name="Int. J. Syst. Evol. Microbiol.">
        <title>The Global Catalogue of Microorganisms (GCM) 10K type strain sequencing project: providing services to taxonomists for standard genome sequencing and annotation.</title>
        <authorList>
            <consortium name="The Broad Institute Genomics Platform"/>
            <consortium name="The Broad Institute Genome Sequencing Center for Infectious Disease"/>
            <person name="Wu L."/>
            <person name="Ma J."/>
        </authorList>
    </citation>
    <scope>NUCLEOTIDE SEQUENCE [LARGE SCALE GENOMIC DNA]</scope>
    <source>
        <strain evidence="2">CGMCC 4.1467</strain>
    </source>
</reference>
<proteinExistence type="predicted"/>
<dbReference type="Proteomes" id="UP001596472">
    <property type="component" value="Unassembled WGS sequence"/>
</dbReference>
<organism evidence="1 2">
    <name type="scientific">Haloferula chungangensis</name>
    <dbReference type="NCBI Taxonomy" id="1048331"/>
    <lineage>
        <taxon>Bacteria</taxon>
        <taxon>Pseudomonadati</taxon>
        <taxon>Verrucomicrobiota</taxon>
        <taxon>Verrucomicrobiia</taxon>
        <taxon>Verrucomicrobiales</taxon>
        <taxon>Verrucomicrobiaceae</taxon>
        <taxon>Haloferula</taxon>
    </lineage>
</organism>
<keyword evidence="2" id="KW-1185">Reference proteome</keyword>
<sequence>MRITIDIEEELLEEAMRLTGEKKKGPAVVKAAQEFIRRHMASEFGRKLMEGELGDYPLTNDEIEAFDR</sequence>